<dbReference type="PROSITE" id="PS01360">
    <property type="entry name" value="ZF_MYND_1"/>
    <property type="match status" value="1"/>
</dbReference>
<evidence type="ECO:0000256" key="6">
    <source>
        <dbReference type="ARBA" id="ARBA00023002"/>
    </source>
</evidence>
<dbReference type="SUPFAM" id="SSF51430">
    <property type="entry name" value="NAD(P)-linked oxidoreductase"/>
    <property type="match status" value="1"/>
</dbReference>
<reference evidence="10" key="1">
    <citation type="submission" date="2022-10" db="EMBL/GenBank/DDBJ databases">
        <authorList>
            <person name="Chen Y."/>
            <person name="Dougan E. K."/>
            <person name="Chan C."/>
            <person name="Rhodes N."/>
            <person name="Thang M."/>
        </authorList>
    </citation>
    <scope>NUCLEOTIDE SEQUENCE</scope>
</reference>
<dbReference type="PROSITE" id="PS50865">
    <property type="entry name" value="ZF_MYND_2"/>
    <property type="match status" value="1"/>
</dbReference>
<name>A0A9P1FEB5_9DINO</name>
<dbReference type="InterPro" id="IPR023210">
    <property type="entry name" value="NADP_OxRdtase_dom"/>
</dbReference>
<dbReference type="PANTHER" id="PTHR43827:SF3">
    <property type="entry name" value="NADP-DEPENDENT OXIDOREDUCTASE DOMAIN-CONTAINING PROTEIN"/>
    <property type="match status" value="1"/>
</dbReference>
<evidence type="ECO:0000256" key="1">
    <source>
        <dbReference type="ARBA" id="ARBA00007905"/>
    </source>
</evidence>
<feature type="region of interest" description="Disordered" evidence="8">
    <location>
        <begin position="155"/>
        <end position="174"/>
    </location>
</feature>
<evidence type="ECO:0000313" key="11">
    <source>
        <dbReference type="EMBL" id="CAL1127209.1"/>
    </source>
</evidence>
<dbReference type="Gene3D" id="3.20.20.100">
    <property type="entry name" value="NADP-dependent oxidoreductase domain"/>
    <property type="match status" value="1"/>
</dbReference>
<accession>A0A9P1FEB5</accession>
<dbReference type="EMBL" id="CAMXCT020000102">
    <property type="protein sequence ID" value="CAL1127209.1"/>
    <property type="molecule type" value="Genomic_DNA"/>
</dbReference>
<reference evidence="11" key="2">
    <citation type="submission" date="2024-04" db="EMBL/GenBank/DDBJ databases">
        <authorList>
            <person name="Chen Y."/>
            <person name="Shah S."/>
            <person name="Dougan E. K."/>
            <person name="Thang M."/>
            <person name="Chan C."/>
        </authorList>
    </citation>
    <scope>NUCLEOTIDE SEQUENCE [LARGE SCALE GENOMIC DNA]</scope>
</reference>
<protein>
    <submittedName>
        <fullName evidence="12">Glycerol 2-dehydrogenase (NADP(+))</fullName>
    </submittedName>
</protein>
<dbReference type="Proteomes" id="UP001152797">
    <property type="component" value="Unassembled WGS sequence"/>
</dbReference>
<feature type="region of interest" description="Disordered" evidence="8">
    <location>
        <begin position="538"/>
        <end position="578"/>
    </location>
</feature>
<dbReference type="CDD" id="cd19071">
    <property type="entry name" value="AKR_AKR1-5-like"/>
    <property type="match status" value="1"/>
</dbReference>
<keyword evidence="6" id="KW-0560">Oxidoreductase</keyword>
<keyword evidence="2" id="KW-0479">Metal-binding</keyword>
<keyword evidence="5" id="KW-0521">NADP</keyword>
<feature type="compositionally biased region" description="Basic and acidic residues" evidence="8">
    <location>
        <begin position="550"/>
        <end position="560"/>
    </location>
</feature>
<dbReference type="InterPro" id="IPR002893">
    <property type="entry name" value="Znf_MYND"/>
</dbReference>
<sequence>MTSAMRSIGMQCGSLSKDTIVFPDGTRMRPPAKNFHDLPSKNRFVDGACAEENRILMPMSKRGPPMTPAPDLSPVGCGACGNVKALRVCQRCKGVIYCDEICQRRCWKQHQLVCLSPKALFARYDEEQKSLQAEEEKSHQLEVANVLREFMVRQNSTGLPDSEKTKPPKQRPPWLQRKVEALPKSEEQVPSVPSEPPVATSVTRPPEMSAARVADYISLSSVREVKMPCVILGTAGQRGLQGKRGRAAILNALKMGYRGIDTSEMNRNLFDVGWACKASTLERRELFLTMKIPPWSHGYEATKSSFARQLQQLQSDYVDLLLVQWPHVWRQEQKEWGPMQWRRVNQWQAGQLQGTWAAMEEICKSGKAKAIGVSNCTIQHMEALLKYCTVRPAVLQGESHPHWPNRSLRDWCRKHDIAFQGYAPFGGQETPENSGHRPVDDAFLKKVAECNGLSNFQVCMQWNQSRNSSTVVQSQDKKHLRENLTACNVNLCSATDFKGIDENAKEHSQYGPCYWGHNDKDNLNIWKDEEKLLEAVLPEPRGHHWSPKAKTPEEMRKEGWEPLVPPEALPPAKREGNR</sequence>
<comment type="caution">
    <text evidence="10">The sequence shown here is derived from an EMBL/GenBank/DDBJ whole genome shotgun (WGS) entry which is preliminary data.</text>
</comment>
<dbReference type="Pfam" id="PF01753">
    <property type="entry name" value="zf-MYND"/>
    <property type="match status" value="1"/>
</dbReference>
<keyword evidence="3 7" id="KW-0863">Zinc-finger</keyword>
<evidence type="ECO:0000313" key="13">
    <source>
        <dbReference type="Proteomes" id="UP001152797"/>
    </source>
</evidence>
<evidence type="ECO:0000256" key="3">
    <source>
        <dbReference type="ARBA" id="ARBA00022771"/>
    </source>
</evidence>
<comment type="similarity">
    <text evidence="1">Belongs to the aldo/keto reductase family.</text>
</comment>
<dbReference type="GO" id="GO:0016616">
    <property type="term" value="F:oxidoreductase activity, acting on the CH-OH group of donors, NAD or NADP as acceptor"/>
    <property type="evidence" value="ECO:0007669"/>
    <property type="project" value="UniProtKB-ARBA"/>
</dbReference>
<dbReference type="AlphaFoldDB" id="A0A9P1FEB5"/>
<gene>
    <name evidence="10" type="ORF">C1SCF055_LOCUS2284</name>
</gene>
<evidence type="ECO:0000259" key="9">
    <source>
        <dbReference type="PROSITE" id="PS50865"/>
    </source>
</evidence>
<feature type="region of interest" description="Disordered" evidence="8">
    <location>
        <begin position="182"/>
        <end position="204"/>
    </location>
</feature>
<feature type="domain" description="MYND-type" evidence="9">
    <location>
        <begin position="77"/>
        <end position="114"/>
    </location>
</feature>
<dbReference type="EMBL" id="CAMXCT030000102">
    <property type="protein sequence ID" value="CAL4761146.1"/>
    <property type="molecule type" value="Genomic_DNA"/>
</dbReference>
<dbReference type="InterPro" id="IPR020471">
    <property type="entry name" value="AKR"/>
</dbReference>
<evidence type="ECO:0000313" key="12">
    <source>
        <dbReference type="EMBL" id="CAL4761146.1"/>
    </source>
</evidence>
<organism evidence="10">
    <name type="scientific">Cladocopium goreaui</name>
    <dbReference type="NCBI Taxonomy" id="2562237"/>
    <lineage>
        <taxon>Eukaryota</taxon>
        <taxon>Sar</taxon>
        <taxon>Alveolata</taxon>
        <taxon>Dinophyceae</taxon>
        <taxon>Suessiales</taxon>
        <taxon>Symbiodiniaceae</taxon>
        <taxon>Cladocopium</taxon>
    </lineage>
</organism>
<dbReference type="Gene3D" id="6.10.140.2220">
    <property type="match status" value="1"/>
</dbReference>
<dbReference type="PRINTS" id="PR00069">
    <property type="entry name" value="ALDKETRDTASE"/>
</dbReference>
<keyword evidence="13" id="KW-1185">Reference proteome</keyword>
<dbReference type="SUPFAM" id="SSF144232">
    <property type="entry name" value="HIT/MYND zinc finger-like"/>
    <property type="match status" value="1"/>
</dbReference>
<evidence type="ECO:0000256" key="5">
    <source>
        <dbReference type="ARBA" id="ARBA00022857"/>
    </source>
</evidence>
<dbReference type="EMBL" id="CAMXCT010000102">
    <property type="protein sequence ID" value="CAI3973834.1"/>
    <property type="molecule type" value="Genomic_DNA"/>
</dbReference>
<dbReference type="GO" id="GO:0008270">
    <property type="term" value="F:zinc ion binding"/>
    <property type="evidence" value="ECO:0007669"/>
    <property type="project" value="UniProtKB-KW"/>
</dbReference>
<proteinExistence type="inferred from homology"/>
<dbReference type="PANTHER" id="PTHR43827">
    <property type="entry name" value="2,5-DIKETO-D-GLUCONIC ACID REDUCTASE"/>
    <property type="match status" value="1"/>
</dbReference>
<dbReference type="OrthoDB" id="413396at2759"/>
<evidence type="ECO:0000313" key="10">
    <source>
        <dbReference type="EMBL" id="CAI3973834.1"/>
    </source>
</evidence>
<dbReference type="InterPro" id="IPR036812">
    <property type="entry name" value="NAD(P)_OxRdtase_dom_sf"/>
</dbReference>
<evidence type="ECO:0000256" key="4">
    <source>
        <dbReference type="ARBA" id="ARBA00022833"/>
    </source>
</evidence>
<evidence type="ECO:0000256" key="7">
    <source>
        <dbReference type="PROSITE-ProRule" id="PRU00134"/>
    </source>
</evidence>
<dbReference type="Pfam" id="PF00248">
    <property type="entry name" value="Aldo_ket_red"/>
    <property type="match status" value="1"/>
</dbReference>
<evidence type="ECO:0000256" key="2">
    <source>
        <dbReference type="ARBA" id="ARBA00022723"/>
    </source>
</evidence>
<evidence type="ECO:0000256" key="8">
    <source>
        <dbReference type="SAM" id="MobiDB-lite"/>
    </source>
</evidence>
<keyword evidence="4" id="KW-0862">Zinc</keyword>